<dbReference type="Pfam" id="PF16169">
    <property type="entry name" value="DUF4872"/>
    <property type="match status" value="1"/>
</dbReference>
<dbReference type="Pfam" id="PF14399">
    <property type="entry name" value="BtrH_N"/>
    <property type="match status" value="1"/>
</dbReference>
<evidence type="ECO:0000313" key="4">
    <source>
        <dbReference type="Proteomes" id="UP000681610"/>
    </source>
</evidence>
<evidence type="ECO:0000259" key="1">
    <source>
        <dbReference type="Pfam" id="PF14399"/>
    </source>
</evidence>
<dbReference type="InterPro" id="IPR032369">
    <property type="entry name" value="DUF4872"/>
</dbReference>
<organism evidence="3 4">
    <name type="scientific">Capnocytophaga bilenii</name>
    <dbReference type="NCBI Taxonomy" id="2819369"/>
    <lineage>
        <taxon>Bacteria</taxon>
        <taxon>Pseudomonadati</taxon>
        <taxon>Bacteroidota</taxon>
        <taxon>Flavobacteriia</taxon>
        <taxon>Flavobacteriales</taxon>
        <taxon>Flavobacteriaceae</taxon>
        <taxon>Capnocytophaga</taxon>
    </lineage>
</organism>
<gene>
    <name evidence="3" type="ORF">J4N46_03265</name>
</gene>
<reference evidence="3 4" key="1">
    <citation type="submission" date="2021-03" db="EMBL/GenBank/DDBJ databases">
        <title>Isolation and description of Capnocytophaga bilenii sp. nov., a novel Capnocytophaga species, isolated from a gingivitis subject.</title>
        <authorList>
            <person name="Antezack A."/>
            <person name="Monnet-Corti V."/>
            <person name="La Scola B."/>
        </authorList>
    </citation>
    <scope>NUCLEOTIDE SEQUENCE [LARGE SCALE GENOMIC DNA]</scope>
    <source>
        <strain evidence="3 4">Marseille-Q4570</strain>
    </source>
</reference>
<dbReference type="Proteomes" id="UP000681610">
    <property type="component" value="Unassembled WGS sequence"/>
</dbReference>
<dbReference type="InterPro" id="IPR026935">
    <property type="entry name" value="BtrH_N"/>
</dbReference>
<evidence type="ECO:0000259" key="2">
    <source>
        <dbReference type="Pfam" id="PF16169"/>
    </source>
</evidence>
<dbReference type="RefSeq" id="WP_208058153.1">
    <property type="nucleotide sequence ID" value="NZ_JAGDYP010000002.1"/>
</dbReference>
<sequence length="335" mass="37489">MVIEFEHKQSAHCENGVACNLLRFNGIELSEPMVFGIGSGLLFFYFPWLKVNQAPAISYRTMPGHIFSKVAKRLGFKVKRQKFSSPEKAAQVLDANLQKGIPTGLQVGVFNLPYFPDEYRFHFNAHNIVVYGKEGDSYLVSDPVMPSVHRLSAQELSKVRFASGVLAPKGHLYYPTELPKELSLEKAIWKGIGQTCKTMLAPMPIVGVAGIKKLSKDILKWHRKLGAKTTNYYLAQLIRMQEEIGTGGGGFRFIYGAFLQEAGKLLKNDALIALSKEITDIGDAWRDFAVNIARLYKNRSTQADVYSALSAQLYSIAEREEAFFKKLKGVAKNKK</sequence>
<comment type="caution">
    <text evidence="3">The sequence shown here is derived from an EMBL/GenBank/DDBJ whole genome shotgun (WGS) entry which is preliminary data.</text>
</comment>
<feature type="domain" description="DUF4872" evidence="2">
    <location>
        <begin position="155"/>
        <end position="327"/>
    </location>
</feature>
<protein>
    <submittedName>
        <fullName evidence="3">BtrH N-terminal domain-containing protein</fullName>
    </submittedName>
</protein>
<feature type="domain" description="Butirosin biosynthesis protein H N-terminal" evidence="1">
    <location>
        <begin position="12"/>
        <end position="143"/>
    </location>
</feature>
<proteinExistence type="predicted"/>
<accession>A0ABS3PVW3</accession>
<dbReference type="EMBL" id="JAGDYP010000002">
    <property type="protein sequence ID" value="MBO1883466.1"/>
    <property type="molecule type" value="Genomic_DNA"/>
</dbReference>
<name>A0ABS3PVW3_9FLAO</name>
<keyword evidence="4" id="KW-1185">Reference proteome</keyword>
<evidence type="ECO:0000313" key="3">
    <source>
        <dbReference type="EMBL" id="MBO1883466.1"/>
    </source>
</evidence>